<dbReference type="InterPro" id="IPR013087">
    <property type="entry name" value="Znf_C2H2_type"/>
</dbReference>
<evidence type="ECO:0000256" key="2">
    <source>
        <dbReference type="SAM" id="MobiDB-lite"/>
    </source>
</evidence>
<feature type="region of interest" description="Disordered" evidence="2">
    <location>
        <begin position="802"/>
        <end position="833"/>
    </location>
</feature>
<organism evidence="4 5">
    <name type="scientific">Folsomia candida</name>
    <name type="common">Springtail</name>
    <dbReference type="NCBI Taxonomy" id="158441"/>
    <lineage>
        <taxon>Eukaryota</taxon>
        <taxon>Metazoa</taxon>
        <taxon>Ecdysozoa</taxon>
        <taxon>Arthropoda</taxon>
        <taxon>Hexapoda</taxon>
        <taxon>Collembola</taxon>
        <taxon>Entomobryomorpha</taxon>
        <taxon>Isotomoidea</taxon>
        <taxon>Isotomidae</taxon>
        <taxon>Proisotominae</taxon>
        <taxon>Folsomia</taxon>
    </lineage>
</organism>
<feature type="compositionally biased region" description="Low complexity" evidence="2">
    <location>
        <begin position="486"/>
        <end position="498"/>
    </location>
</feature>
<dbReference type="GO" id="GO:0008270">
    <property type="term" value="F:zinc ion binding"/>
    <property type="evidence" value="ECO:0007669"/>
    <property type="project" value="UniProtKB-KW"/>
</dbReference>
<keyword evidence="5" id="KW-1185">Reference proteome</keyword>
<evidence type="ECO:0000256" key="1">
    <source>
        <dbReference type="PROSITE-ProRule" id="PRU00042"/>
    </source>
</evidence>
<comment type="caution">
    <text evidence="4">The sequence shown here is derived from an EMBL/GenBank/DDBJ whole genome shotgun (WGS) entry which is preliminary data.</text>
</comment>
<dbReference type="AlphaFoldDB" id="A0A226EQ73"/>
<protein>
    <recommendedName>
        <fullName evidence="3">C2H2-type domain-containing protein</fullName>
    </recommendedName>
</protein>
<proteinExistence type="predicted"/>
<feature type="region of interest" description="Disordered" evidence="2">
    <location>
        <begin position="469"/>
        <end position="504"/>
    </location>
</feature>
<feature type="domain" description="C2H2-type" evidence="3">
    <location>
        <begin position="156"/>
        <end position="186"/>
    </location>
</feature>
<feature type="region of interest" description="Disordered" evidence="2">
    <location>
        <begin position="622"/>
        <end position="661"/>
    </location>
</feature>
<feature type="region of interest" description="Disordered" evidence="2">
    <location>
        <begin position="56"/>
        <end position="80"/>
    </location>
</feature>
<keyword evidence="1" id="KW-0862">Zinc</keyword>
<evidence type="ECO:0000313" key="5">
    <source>
        <dbReference type="Proteomes" id="UP000198287"/>
    </source>
</evidence>
<feature type="compositionally biased region" description="Polar residues" evidence="2">
    <location>
        <begin position="394"/>
        <end position="407"/>
    </location>
</feature>
<feature type="compositionally biased region" description="Polar residues" evidence="2">
    <location>
        <begin position="649"/>
        <end position="661"/>
    </location>
</feature>
<dbReference type="Proteomes" id="UP000198287">
    <property type="component" value="Unassembled WGS sequence"/>
</dbReference>
<feature type="region of interest" description="Disordered" evidence="2">
    <location>
        <begin position="377"/>
        <end position="433"/>
    </location>
</feature>
<feature type="compositionally biased region" description="Low complexity" evidence="2">
    <location>
        <begin position="686"/>
        <end position="696"/>
    </location>
</feature>
<feature type="compositionally biased region" description="Polar residues" evidence="2">
    <location>
        <begin position="517"/>
        <end position="532"/>
    </location>
</feature>
<dbReference type="OMA" id="ISANSMW"/>
<sequence length="902" mass="96697">MSNLPLETPTTAPAPVVYARKSQPILRPDPQIDIGPLAAETVADDSSTLKFVPLTPVQAEATPKLQGPSVAGTSQEEGETDSRILNAALTALQSIHSVVGNESSKPSNRVLHLESKPLVADNNVGLANHGSRGGEIPLIPNSLARRSIPPKKQQRFSCPNCQKTFINEVSLDAHVCNQSAQNSKTPKSEIINKVGKRKISQAGRKPKMSDSYPNLPSPSQVERGLPLKKRGRPVKHALFVPSTAKAQPQKQQLTSVITNVTTPTHNSNPQTAPVPNGINKANVEQSGLEPGTPQNSSEIMMDQASANSGQRSQRKRNLPKWYENMVLDDNLMMGTAGRGNRTPVIASPVAANRKLLHSGPSSEVAAQVKPVMKLQKMDTGGGKTTEPPRKVSKSAISESLSTKTSEMSPKLLPQKAQARIRRPPPSKDLDDHPMSINRSVVKEVKTQKAVAKISPMKEITTSDNVASLAAKSNGNNSKGPMDEVQSSTAIPPSAPSTIQSPDLTHASTEIDVNNTAELSSTLTEGENQTDSIAKSERKPVCTPNVPGDNSNTAPGQKIISPPIQNNTDTVAKSTTEAAPTLKPQKVDETSTIVKITGINSGHIASSITTITAITTPQIQRVSESQKKVSVKALPPVGKGKPTTKRSDSNRTISDQTRDLNSNGSVKQVVLIAAPKTPQPILKTAPSSSNSLSVSSSGPTTRKRKLEDDNNGSKTVSQEEIPKTDANGAKKLIEPAKRTRQSIVAMPPIKKSQQTSKPISEIKQEKTCDPVDGTTSGVMNGFGSPVTPGLSQAFVGMPRLQNQSGLPIMEDSDNSSDDEDPTSTATPNSSRSSRPYIKETVIRFLENKISNRNMLRIREELMTLKQSGNYFKLTKTAPMAAGLVHDMFCQYFGTHDPVEDEMQ</sequence>
<evidence type="ECO:0000259" key="3">
    <source>
        <dbReference type="PROSITE" id="PS50157"/>
    </source>
</evidence>
<feature type="compositionally biased region" description="Polar residues" evidence="2">
    <location>
        <begin position="821"/>
        <end position="832"/>
    </location>
</feature>
<dbReference type="PROSITE" id="PS50157">
    <property type="entry name" value="ZINC_FINGER_C2H2_2"/>
    <property type="match status" value="1"/>
</dbReference>
<feature type="compositionally biased region" description="Acidic residues" evidence="2">
    <location>
        <begin position="809"/>
        <end position="820"/>
    </location>
</feature>
<dbReference type="OrthoDB" id="10690376at2759"/>
<feature type="region of interest" description="Disordered" evidence="2">
    <location>
        <begin position="517"/>
        <end position="565"/>
    </location>
</feature>
<gene>
    <name evidence="4" type="ORF">Fcan01_05730</name>
</gene>
<feature type="compositionally biased region" description="Polar residues" evidence="2">
    <location>
        <begin position="469"/>
        <end position="478"/>
    </location>
</feature>
<name>A0A226EQ73_FOLCA</name>
<feature type="compositionally biased region" description="Polar residues" evidence="2">
    <location>
        <begin position="211"/>
        <end position="220"/>
    </location>
</feature>
<feature type="region of interest" description="Disordered" evidence="2">
    <location>
        <begin position="260"/>
        <end position="297"/>
    </location>
</feature>
<feature type="region of interest" description="Disordered" evidence="2">
    <location>
        <begin position="678"/>
        <end position="737"/>
    </location>
</feature>
<dbReference type="EMBL" id="LNIX01000002">
    <property type="protein sequence ID" value="OXA59773.1"/>
    <property type="molecule type" value="Genomic_DNA"/>
</dbReference>
<keyword evidence="1" id="KW-0863">Zinc-finger</keyword>
<keyword evidence="1" id="KW-0479">Metal-binding</keyword>
<reference evidence="4 5" key="1">
    <citation type="submission" date="2015-12" db="EMBL/GenBank/DDBJ databases">
        <title>The genome of Folsomia candida.</title>
        <authorList>
            <person name="Faddeeva A."/>
            <person name="Derks M.F."/>
            <person name="Anvar Y."/>
            <person name="Smit S."/>
            <person name="Van Straalen N."/>
            <person name="Roelofs D."/>
        </authorList>
    </citation>
    <scope>NUCLEOTIDE SEQUENCE [LARGE SCALE GENOMIC DNA]</scope>
    <source>
        <strain evidence="4 5">VU population</strain>
        <tissue evidence="4">Whole body</tissue>
    </source>
</reference>
<feature type="compositionally biased region" description="Polar residues" evidence="2">
    <location>
        <begin position="260"/>
        <end position="273"/>
    </location>
</feature>
<accession>A0A226EQ73</accession>
<evidence type="ECO:0000313" key="4">
    <source>
        <dbReference type="EMBL" id="OXA59773.1"/>
    </source>
</evidence>
<feature type="region of interest" description="Disordered" evidence="2">
    <location>
        <begin position="197"/>
        <end position="227"/>
    </location>
</feature>